<dbReference type="InterPro" id="IPR005793">
    <property type="entry name" value="Formyl_trans_C"/>
</dbReference>
<dbReference type="Gene3D" id="3.40.50.12230">
    <property type="match status" value="1"/>
</dbReference>
<gene>
    <name evidence="3" type="ORF">ESV85_15765</name>
</gene>
<protein>
    <submittedName>
        <fullName evidence="3">Uncharacterized protein</fullName>
    </submittedName>
</protein>
<dbReference type="InterPro" id="IPR011034">
    <property type="entry name" value="Formyl_transferase-like_C_sf"/>
</dbReference>
<organism evidence="3 4">
    <name type="scientific">Algoriphagus aquimarinus</name>
    <dbReference type="NCBI Taxonomy" id="237018"/>
    <lineage>
        <taxon>Bacteria</taxon>
        <taxon>Pseudomonadati</taxon>
        <taxon>Bacteroidota</taxon>
        <taxon>Cytophagia</taxon>
        <taxon>Cytophagales</taxon>
        <taxon>Cyclobacteriaceae</taxon>
        <taxon>Algoriphagus</taxon>
    </lineage>
</organism>
<dbReference type="InterPro" id="IPR036477">
    <property type="entry name" value="Formyl_transf_N_sf"/>
</dbReference>
<name>A0A5C7AG10_9BACT</name>
<dbReference type="PANTHER" id="PTHR11138">
    <property type="entry name" value="METHIONYL-TRNA FORMYLTRANSFERASE"/>
    <property type="match status" value="1"/>
</dbReference>
<sequence length="303" mass="33599">MRIVIFTQSIWSIPSIQQLALNKQIIGVVIPQKDFQNQEMLNEVCNNFGLDIFRWDGKDLEEIGEWLTNLKADRGVSFGFSYKIPKAIFASLEWGVLNVHYGKLPKYAGAAPLFWTLKQGEKSAVISFHKIDENWDAGVLILESVAPIFPGEPYGLLASRLSVLAGTELLKALDKLPLSEGEVLTPNESPLPRPKEEDLTIDWKSQSADEVEFLVNAANPNYSGAITTFRGSQIRILEVSPAEVNVVGIFSPGTIVYADATYGVFVLCADFKYLRINIFQIDGTIITGSKLAALGIRPYEQML</sequence>
<reference evidence="3 4" key="1">
    <citation type="submission" date="2019-08" db="EMBL/GenBank/DDBJ databases">
        <title>Genomes sequence of Algoriphagus aquimarinus ACAM450.</title>
        <authorList>
            <person name="Bowman J.P."/>
        </authorList>
    </citation>
    <scope>NUCLEOTIDE SEQUENCE [LARGE SCALE GENOMIC DNA]</scope>
    <source>
        <strain evidence="3 4">ACAM 450</strain>
    </source>
</reference>
<evidence type="ECO:0000313" key="3">
    <source>
        <dbReference type="EMBL" id="TXE06934.1"/>
    </source>
</evidence>
<comment type="caution">
    <text evidence="3">The sequence shown here is derived from an EMBL/GenBank/DDBJ whole genome shotgun (WGS) entry which is preliminary data.</text>
</comment>
<feature type="domain" description="Formyl transferase N-terminal" evidence="1">
    <location>
        <begin position="6"/>
        <end position="166"/>
    </location>
</feature>
<dbReference type="AlphaFoldDB" id="A0A5C7AG10"/>
<dbReference type="Pfam" id="PF02911">
    <property type="entry name" value="Formyl_trans_C"/>
    <property type="match status" value="1"/>
</dbReference>
<proteinExistence type="predicted"/>
<dbReference type="RefSeq" id="WP_146919233.1">
    <property type="nucleotide sequence ID" value="NZ_VORW01000013.1"/>
</dbReference>
<dbReference type="PANTHER" id="PTHR11138:SF5">
    <property type="entry name" value="METHIONYL-TRNA FORMYLTRANSFERASE, MITOCHONDRIAL"/>
    <property type="match status" value="1"/>
</dbReference>
<evidence type="ECO:0000259" key="1">
    <source>
        <dbReference type="Pfam" id="PF00551"/>
    </source>
</evidence>
<accession>A0A5C7AG10</accession>
<dbReference type="OrthoDB" id="9802815at2"/>
<dbReference type="InterPro" id="IPR002376">
    <property type="entry name" value="Formyl_transf_N"/>
</dbReference>
<evidence type="ECO:0000313" key="4">
    <source>
        <dbReference type="Proteomes" id="UP000321935"/>
    </source>
</evidence>
<evidence type="ECO:0000259" key="2">
    <source>
        <dbReference type="Pfam" id="PF02911"/>
    </source>
</evidence>
<dbReference type="SUPFAM" id="SSF53328">
    <property type="entry name" value="Formyltransferase"/>
    <property type="match status" value="1"/>
</dbReference>
<feature type="domain" description="Formyl transferase C-terminal" evidence="2">
    <location>
        <begin position="195"/>
        <end position="284"/>
    </location>
</feature>
<dbReference type="Pfam" id="PF00551">
    <property type="entry name" value="Formyl_trans_N"/>
    <property type="match status" value="1"/>
</dbReference>
<dbReference type="GO" id="GO:0004479">
    <property type="term" value="F:methionyl-tRNA formyltransferase activity"/>
    <property type="evidence" value="ECO:0007669"/>
    <property type="project" value="TreeGrafter"/>
</dbReference>
<dbReference type="SUPFAM" id="SSF50486">
    <property type="entry name" value="FMT C-terminal domain-like"/>
    <property type="match status" value="1"/>
</dbReference>
<dbReference type="Proteomes" id="UP000321935">
    <property type="component" value="Unassembled WGS sequence"/>
</dbReference>
<dbReference type="EMBL" id="VORW01000013">
    <property type="protein sequence ID" value="TXE06934.1"/>
    <property type="molecule type" value="Genomic_DNA"/>
</dbReference>